<feature type="region of interest" description="Disordered" evidence="1">
    <location>
        <begin position="155"/>
        <end position="196"/>
    </location>
</feature>
<accession>A0A1X0NMY2</accession>
<organism evidence="2 3">
    <name type="scientific">Trypanosoma theileri</name>
    <dbReference type="NCBI Taxonomy" id="67003"/>
    <lineage>
        <taxon>Eukaryota</taxon>
        <taxon>Discoba</taxon>
        <taxon>Euglenozoa</taxon>
        <taxon>Kinetoplastea</taxon>
        <taxon>Metakinetoplastina</taxon>
        <taxon>Trypanosomatida</taxon>
        <taxon>Trypanosomatidae</taxon>
        <taxon>Trypanosoma</taxon>
    </lineage>
</organism>
<dbReference type="RefSeq" id="XP_028880142.1">
    <property type="nucleotide sequence ID" value="XM_029028439.1"/>
</dbReference>
<feature type="compositionally biased region" description="Low complexity" evidence="1">
    <location>
        <begin position="267"/>
        <end position="281"/>
    </location>
</feature>
<dbReference type="PANTHER" id="PTHR10826:SF8">
    <property type="entry name" value="MITOCHONDRIAL GLYCOPROTEIN"/>
    <property type="match status" value="1"/>
</dbReference>
<dbReference type="AlphaFoldDB" id="A0A1X0NMY2"/>
<dbReference type="SUPFAM" id="SSF54529">
    <property type="entry name" value="Mitochondrial glycoprotein MAM33-like"/>
    <property type="match status" value="2"/>
</dbReference>
<dbReference type="STRING" id="67003.A0A1X0NMY2"/>
<dbReference type="GeneID" id="39988219"/>
<sequence>MMMRGCSSLSDGRVSTDQHRSSVDEKDMQKCIFHEEEHTAEEENIAVHSNTRDQSTKEQQQQQQQDDDKEELLRTIGITLRDAAEREIKAEIERDSRDGTAAIPPLPPLGWKVQHPAGSNYFVMTHTLLGGVKSAELHARRYQSVHDVFLQAMKEKQGREGKQRHDTTQTTYPSGNSTAGDSNKSYSNSTRMTVGYDKGNKRSAVLRDMMDTEEPSGVKRADVHLTLFTPFRVYDPSSHDPTVSICEWSSFDLLVRKTVVKNRNRKNMNSNTNSGSSNGNSNKDDGSRVAENPLESMAHLVEESGLCLFVRLASVDSEMRIRSVQLLSRRQAQSLEEHVCFGKGEPIFLELLHSYRQPNNTTRPLRSVRRYDDPLTLTHSEEVKARRDGIEATSSIAAVAAANNNNNSDNNNNVNNNYVSSTAVSYGDGYELLVNCFDSGGEYSRALCYNGPCVSELSKEMIVALHEYLQGDLGISSELCEYVCQMQFFLEQEEYMSWLGRVRHLASVVSQ</sequence>
<dbReference type="OrthoDB" id="278212at2759"/>
<feature type="region of interest" description="Disordered" evidence="1">
    <location>
        <begin position="1"/>
        <end position="70"/>
    </location>
</feature>
<feature type="region of interest" description="Disordered" evidence="1">
    <location>
        <begin position="262"/>
        <end position="289"/>
    </location>
</feature>
<evidence type="ECO:0000313" key="2">
    <source>
        <dbReference type="EMBL" id="ORC86076.1"/>
    </source>
</evidence>
<name>A0A1X0NMY2_9TRYP</name>
<protein>
    <submittedName>
        <fullName evidence="2">Uncharacterized protein</fullName>
    </submittedName>
</protein>
<dbReference type="EMBL" id="NBCO01000030">
    <property type="protein sequence ID" value="ORC86076.1"/>
    <property type="molecule type" value="Genomic_DNA"/>
</dbReference>
<gene>
    <name evidence="2" type="ORF">TM35_000301160</name>
</gene>
<proteinExistence type="predicted"/>
<dbReference type="Pfam" id="PF02330">
    <property type="entry name" value="MAM33"/>
    <property type="match status" value="1"/>
</dbReference>
<dbReference type="InterPro" id="IPR003428">
    <property type="entry name" value="MAM33"/>
</dbReference>
<feature type="compositionally biased region" description="Basic and acidic residues" evidence="1">
    <location>
        <begin position="14"/>
        <end position="37"/>
    </location>
</feature>
<feature type="compositionally biased region" description="Basic and acidic residues" evidence="1">
    <location>
        <begin position="155"/>
        <end position="167"/>
    </location>
</feature>
<evidence type="ECO:0000313" key="3">
    <source>
        <dbReference type="Proteomes" id="UP000192257"/>
    </source>
</evidence>
<dbReference type="VEuPathDB" id="TriTrypDB:TM35_000301160"/>
<dbReference type="GO" id="GO:0005759">
    <property type="term" value="C:mitochondrial matrix"/>
    <property type="evidence" value="ECO:0007669"/>
    <property type="project" value="InterPro"/>
</dbReference>
<evidence type="ECO:0000256" key="1">
    <source>
        <dbReference type="SAM" id="MobiDB-lite"/>
    </source>
</evidence>
<feature type="compositionally biased region" description="Polar residues" evidence="1">
    <location>
        <begin position="168"/>
        <end position="192"/>
    </location>
</feature>
<dbReference type="Gene3D" id="3.10.280.10">
    <property type="entry name" value="Mitochondrial glycoprotein"/>
    <property type="match status" value="1"/>
</dbReference>
<dbReference type="InterPro" id="IPR036561">
    <property type="entry name" value="MAM33_sf"/>
</dbReference>
<keyword evidence="3" id="KW-1185">Reference proteome</keyword>
<dbReference type="PANTHER" id="PTHR10826">
    <property type="entry name" value="COMPLEMENT COMPONENT 1"/>
    <property type="match status" value="1"/>
</dbReference>
<comment type="caution">
    <text evidence="2">The sequence shown here is derived from an EMBL/GenBank/DDBJ whole genome shotgun (WGS) entry which is preliminary data.</text>
</comment>
<dbReference type="Proteomes" id="UP000192257">
    <property type="component" value="Unassembled WGS sequence"/>
</dbReference>
<reference evidence="2 3" key="1">
    <citation type="submission" date="2017-03" db="EMBL/GenBank/DDBJ databases">
        <title>An alternative strategy for trypanosome survival in the mammalian bloodstream revealed through genome and transcriptome analysis of the ubiquitous bovine parasite Trypanosoma (Megatrypanum) theileri.</title>
        <authorList>
            <person name="Kelly S."/>
            <person name="Ivens A."/>
            <person name="Mott A."/>
            <person name="O'Neill E."/>
            <person name="Emms D."/>
            <person name="Macleod O."/>
            <person name="Voorheis P."/>
            <person name="Matthews J."/>
            <person name="Matthews K."/>
            <person name="Carrington M."/>
        </authorList>
    </citation>
    <scope>NUCLEOTIDE SEQUENCE [LARGE SCALE GENOMIC DNA]</scope>
    <source>
        <strain evidence="2">Edinburgh</strain>
    </source>
</reference>